<comment type="caution">
    <text evidence="2">The sequence shown here is derived from an EMBL/GenBank/DDBJ whole genome shotgun (WGS) entry which is preliminary data.</text>
</comment>
<reference evidence="2" key="1">
    <citation type="submission" date="2016-09" db="EMBL/GenBank/DDBJ databases">
        <title>Draft genome of thermotolerant cyanobacterium Desertifilum sp. strain IPPAS B-1220.</title>
        <authorList>
            <person name="Sinetova M.A."/>
            <person name="Bolakhan K."/>
            <person name="Zayadan B.K."/>
            <person name="Mironov K.S."/>
            <person name="Ustinova V."/>
            <person name="Kupriyanova E.V."/>
            <person name="Sidorov R.A."/>
            <person name="Skrypnik A.N."/>
            <person name="Gogoleva N.E."/>
            <person name="Gogolev Y.V."/>
            <person name="Los D.A."/>
        </authorList>
    </citation>
    <scope>NUCLEOTIDE SEQUENCE [LARGE SCALE GENOMIC DNA]</scope>
    <source>
        <strain evidence="2">IPPAS B-1220</strain>
    </source>
</reference>
<dbReference type="STRING" id="1781255.BH720_05100"/>
<gene>
    <name evidence="2" type="ORF">BH720_05100</name>
</gene>
<name>A0A1E5QNF4_9CYAN</name>
<dbReference type="InterPro" id="IPR001173">
    <property type="entry name" value="Glyco_trans_2-like"/>
</dbReference>
<evidence type="ECO:0000259" key="1">
    <source>
        <dbReference type="Pfam" id="PF00535"/>
    </source>
</evidence>
<organism evidence="2">
    <name type="scientific">Desertifilum tharense IPPAS B-1220</name>
    <dbReference type="NCBI Taxonomy" id="1781255"/>
    <lineage>
        <taxon>Bacteria</taxon>
        <taxon>Bacillati</taxon>
        <taxon>Cyanobacteriota</taxon>
        <taxon>Cyanophyceae</taxon>
        <taxon>Desertifilales</taxon>
        <taxon>Desertifilaceae</taxon>
        <taxon>Desertifilum</taxon>
    </lineage>
</organism>
<evidence type="ECO:0000313" key="2">
    <source>
        <dbReference type="EMBL" id="OEJ76216.1"/>
    </source>
</evidence>
<dbReference type="EMBL" id="MJGC01000040">
    <property type="protein sequence ID" value="OEJ76216.1"/>
    <property type="molecule type" value="Genomic_DNA"/>
</dbReference>
<dbReference type="Gene3D" id="3.90.550.10">
    <property type="entry name" value="Spore Coat Polysaccharide Biosynthesis Protein SpsA, Chain A"/>
    <property type="match status" value="1"/>
</dbReference>
<dbReference type="PANTHER" id="PTHR43685">
    <property type="entry name" value="GLYCOSYLTRANSFERASE"/>
    <property type="match status" value="1"/>
</dbReference>
<accession>A0A1E5QNF4</accession>
<dbReference type="InterPro" id="IPR050834">
    <property type="entry name" value="Glycosyltransf_2"/>
</dbReference>
<protein>
    <submittedName>
        <fullName evidence="2">Glycosyl transferase family 2</fullName>
    </submittedName>
</protein>
<dbReference type="PANTHER" id="PTHR43685:SF2">
    <property type="entry name" value="GLYCOSYLTRANSFERASE 2-LIKE DOMAIN-CONTAINING PROTEIN"/>
    <property type="match status" value="1"/>
</dbReference>
<keyword evidence="2" id="KW-0808">Transferase</keyword>
<dbReference type="SUPFAM" id="SSF53448">
    <property type="entry name" value="Nucleotide-diphospho-sugar transferases"/>
    <property type="match status" value="1"/>
</dbReference>
<sequence length="323" mass="37285">MDFTVAIATYNGALRLPEVLDALLAQTGTAGIQWEVLVVDNNSQDRTAQVVEEYRQRWQPDSGLRYLFEGRQGAAYARQCAVESAHSDLIGFLDDDNIPGVNWVAQAYRFGCDRPQVGAYGGRIHAKLDGSPPPYFDQVRSYLTVYDRGKQPFQYHRNAKPRKIPPAPGVVIRKQAWQQVVPLPENLLVRGRDEKTMLAGEDAEVMFRIQNTQWEVWHNPDMEVWHHIYPHRLEQAYLLKLARGYGLSNHLIRLSRYPSWQHPFLQLLIPLYTLRDSLKLANYYWKHQKTLAQDVGKACELQSKIGQLYSPYFSLYHKLTQGF</sequence>
<dbReference type="AlphaFoldDB" id="A0A1E5QNF4"/>
<proteinExistence type="predicted"/>
<dbReference type="NCBIfam" id="NF038302">
    <property type="entry name" value="EPS_HpsE"/>
    <property type="match status" value="1"/>
</dbReference>
<dbReference type="OrthoDB" id="468448at2"/>
<dbReference type="InterPro" id="IPR029044">
    <property type="entry name" value="Nucleotide-diphossugar_trans"/>
</dbReference>
<dbReference type="CDD" id="cd00761">
    <property type="entry name" value="Glyco_tranf_GTA_type"/>
    <property type="match status" value="1"/>
</dbReference>
<feature type="domain" description="Glycosyltransferase 2-like" evidence="1">
    <location>
        <begin position="4"/>
        <end position="145"/>
    </location>
</feature>
<dbReference type="GO" id="GO:0016740">
    <property type="term" value="F:transferase activity"/>
    <property type="evidence" value="ECO:0007669"/>
    <property type="project" value="UniProtKB-KW"/>
</dbReference>
<dbReference type="Pfam" id="PF00535">
    <property type="entry name" value="Glycos_transf_2"/>
    <property type="match status" value="1"/>
</dbReference>